<proteinExistence type="predicted"/>
<dbReference type="RefSeq" id="WP_104481601.1">
    <property type="nucleotide sequence ID" value="NZ_CP154825.1"/>
</dbReference>
<dbReference type="Pfam" id="PF13676">
    <property type="entry name" value="TIR_2"/>
    <property type="match status" value="1"/>
</dbReference>
<dbReference type="PROSITE" id="PS50104">
    <property type="entry name" value="TIR"/>
    <property type="match status" value="1"/>
</dbReference>
<dbReference type="InterPro" id="IPR035897">
    <property type="entry name" value="Toll_tir_struct_dom_sf"/>
</dbReference>
<organism evidence="2 3">
    <name type="scientific">Actinokineospora auranticolor</name>
    <dbReference type="NCBI Taxonomy" id="155976"/>
    <lineage>
        <taxon>Bacteria</taxon>
        <taxon>Bacillati</taxon>
        <taxon>Actinomycetota</taxon>
        <taxon>Actinomycetes</taxon>
        <taxon>Pseudonocardiales</taxon>
        <taxon>Pseudonocardiaceae</taxon>
        <taxon>Actinokineospora</taxon>
    </lineage>
</organism>
<name>A0A2S6GI44_9PSEU</name>
<evidence type="ECO:0000313" key="2">
    <source>
        <dbReference type="EMBL" id="PPK64831.1"/>
    </source>
</evidence>
<dbReference type="Proteomes" id="UP000239203">
    <property type="component" value="Unassembled WGS sequence"/>
</dbReference>
<evidence type="ECO:0000259" key="1">
    <source>
        <dbReference type="PROSITE" id="PS50104"/>
    </source>
</evidence>
<dbReference type="AlphaFoldDB" id="A0A2S6GI44"/>
<dbReference type="SUPFAM" id="SSF52200">
    <property type="entry name" value="Toll/Interleukin receptor TIR domain"/>
    <property type="match status" value="1"/>
</dbReference>
<feature type="domain" description="TIR" evidence="1">
    <location>
        <begin position="4"/>
        <end position="156"/>
    </location>
</feature>
<accession>A0A2S6GI44</accession>
<dbReference type="EMBL" id="PTIX01000017">
    <property type="protein sequence ID" value="PPK64831.1"/>
    <property type="molecule type" value="Genomic_DNA"/>
</dbReference>
<dbReference type="Gene3D" id="3.40.50.10140">
    <property type="entry name" value="Toll/interleukin-1 receptor homology (TIR) domain"/>
    <property type="match status" value="1"/>
</dbReference>
<dbReference type="SMART" id="SM00255">
    <property type="entry name" value="TIR"/>
    <property type="match status" value="1"/>
</dbReference>
<keyword evidence="3" id="KW-1185">Reference proteome</keyword>
<evidence type="ECO:0000313" key="3">
    <source>
        <dbReference type="Proteomes" id="UP000239203"/>
    </source>
</evidence>
<sequence length="199" mass="23009">MSGYQFDVFISYSRKGTAQRWLLNHFYERLVDCLADQIAPAPAVYIDRSMSRGVHWPSNLRQALQRSKIIVPIYTPPYFQSPWCMAEWRSMRERERVLGLASADVPQGLILPILFSDSDNFPMEARDRSWVDFKAVANPDPSYQTSRGFADFHQMVVGFATELAKLLPQVPEWQPDWPLVVEPDPVLIPPPMIPRFERL</sequence>
<comment type="caution">
    <text evidence="2">The sequence shown here is derived from an EMBL/GenBank/DDBJ whole genome shotgun (WGS) entry which is preliminary data.</text>
</comment>
<dbReference type="GO" id="GO:0007165">
    <property type="term" value="P:signal transduction"/>
    <property type="evidence" value="ECO:0007669"/>
    <property type="project" value="InterPro"/>
</dbReference>
<dbReference type="InterPro" id="IPR000157">
    <property type="entry name" value="TIR_dom"/>
</dbReference>
<reference evidence="2 3" key="1">
    <citation type="submission" date="2018-02" db="EMBL/GenBank/DDBJ databases">
        <title>Genomic Encyclopedia of Archaeal and Bacterial Type Strains, Phase II (KMG-II): from individual species to whole genera.</title>
        <authorList>
            <person name="Goeker M."/>
        </authorList>
    </citation>
    <scope>NUCLEOTIDE SEQUENCE [LARGE SCALE GENOMIC DNA]</scope>
    <source>
        <strain evidence="2 3">YU 961-1</strain>
    </source>
</reference>
<protein>
    <submittedName>
        <fullName evidence="2">TIR domain-containing protein</fullName>
    </submittedName>
</protein>
<dbReference type="OrthoDB" id="9150238at2"/>
<gene>
    <name evidence="2" type="ORF">CLV40_11770</name>
</gene>